<comment type="caution">
    <text evidence="1">The sequence shown here is derived from an EMBL/GenBank/DDBJ whole genome shotgun (WGS) entry which is preliminary data.</text>
</comment>
<evidence type="ECO:0000313" key="1">
    <source>
        <dbReference type="EMBL" id="MEI4463868.1"/>
    </source>
</evidence>
<sequence length="420" mass="46595">MKRHERIGAFLIGTVLASSIALPHGDAASFEQNDARTYDDYDAKASWASAMRYFVGKGQINTYVSHPKTGKQGHWLHPDGGLTEGQLLTTLTKSLYAKEYNQTKPTKGVAYSVAYKVAAKHGLDTKATLTKGRDQATKAVSRGQYAKIIASAFYNKKVSQDDAIFFMYEARITKGLKNKEGFYPRSYSSYGKNYKVDRGSGFEMLKTYRDYVLQAAKPKPKIKTLYGKHDYGSLDQKEYDAVVKIAKSALIGVEDGPYAQSPITEKAYADFLDGAKPNTDRSDPDFRSDYNMSLLYAVSNLSEFKDSGMSKSEIISFWKIRQVIGTIDTGEDPETGVPRSAYDALVLKTTDCDADSQVENLLLDMMGYNTAVLGRPGHAFPVVKLGGEWRNTATFRKVNINDYKMHVGGERVISAPTKGY</sequence>
<organism evidence="1 2">
    <name type="scientific">Exiguobacterium indicum</name>
    <dbReference type="NCBI Taxonomy" id="296995"/>
    <lineage>
        <taxon>Bacteria</taxon>
        <taxon>Bacillati</taxon>
        <taxon>Bacillota</taxon>
        <taxon>Bacilli</taxon>
        <taxon>Bacillales</taxon>
        <taxon>Bacillales Family XII. Incertae Sedis</taxon>
        <taxon>Exiguobacterium</taxon>
    </lineage>
</organism>
<proteinExistence type="predicted"/>
<keyword evidence="2" id="KW-1185">Reference proteome</keyword>
<name>A0ABU8ELR4_9BACL</name>
<dbReference type="EMBL" id="JBAWKY010000006">
    <property type="protein sequence ID" value="MEI4463868.1"/>
    <property type="molecule type" value="Genomic_DNA"/>
</dbReference>
<gene>
    <name evidence="1" type="ORF">SZL87_15690</name>
</gene>
<dbReference type="RefSeq" id="WP_336449711.1">
    <property type="nucleotide sequence ID" value="NZ_JBAWKY010000006.1"/>
</dbReference>
<evidence type="ECO:0000313" key="2">
    <source>
        <dbReference type="Proteomes" id="UP001387110"/>
    </source>
</evidence>
<dbReference type="Proteomes" id="UP001387110">
    <property type="component" value="Unassembled WGS sequence"/>
</dbReference>
<evidence type="ECO:0008006" key="3">
    <source>
        <dbReference type="Google" id="ProtNLM"/>
    </source>
</evidence>
<protein>
    <recommendedName>
        <fullName evidence="3">S-layer homology domain-containing protein</fullName>
    </recommendedName>
</protein>
<reference evidence="1 2" key="1">
    <citation type="submission" date="2023-12" db="EMBL/GenBank/DDBJ databases">
        <authorList>
            <person name="Easwaran N."/>
            <person name="Lazarus H.P.S."/>
        </authorList>
    </citation>
    <scope>NUCLEOTIDE SEQUENCE [LARGE SCALE GENOMIC DNA]</scope>
    <source>
        <strain evidence="1 2">VIT-2023</strain>
    </source>
</reference>
<accession>A0ABU8ELR4</accession>